<dbReference type="AlphaFoldDB" id="A0A5B0NDH5"/>
<name>A0A5B0NDH5_PUCGR</name>
<comment type="caution">
    <text evidence="2">The sequence shown here is derived from an EMBL/GenBank/DDBJ whole genome shotgun (WGS) entry which is preliminary data.</text>
</comment>
<feature type="transmembrane region" description="Helical" evidence="1">
    <location>
        <begin position="45"/>
        <end position="64"/>
    </location>
</feature>
<feature type="transmembrane region" description="Helical" evidence="1">
    <location>
        <begin position="84"/>
        <end position="107"/>
    </location>
</feature>
<keyword evidence="1" id="KW-0812">Transmembrane</keyword>
<accession>A0A5B0NDH5</accession>
<keyword evidence="1" id="KW-1133">Transmembrane helix</keyword>
<keyword evidence="3" id="KW-1185">Reference proteome</keyword>
<evidence type="ECO:0000256" key="1">
    <source>
        <dbReference type="SAM" id="Phobius"/>
    </source>
</evidence>
<evidence type="ECO:0000313" key="2">
    <source>
        <dbReference type="EMBL" id="KAA1087257.1"/>
    </source>
</evidence>
<sequence length="109" mass="12044">MLRGWYMGTEQLEPARYTLPILLSTTSRSSTRLSASRPSTRSKRVFSTIFLSIFSMIDSSSFYLNTDPDVCISKKLDGSIVLTVTLLAFASGYFIYCNAVIAVGPILSK</sequence>
<keyword evidence="1" id="KW-0472">Membrane</keyword>
<protein>
    <submittedName>
        <fullName evidence="2">Uncharacterized protein</fullName>
    </submittedName>
</protein>
<gene>
    <name evidence="2" type="ORF">PGT21_027282</name>
</gene>
<reference evidence="2 3" key="1">
    <citation type="submission" date="2019-05" db="EMBL/GenBank/DDBJ databases">
        <title>Emergence of the Ug99 lineage of the wheat stem rust pathogen through somatic hybridization.</title>
        <authorList>
            <person name="Li F."/>
            <person name="Upadhyaya N.M."/>
            <person name="Sperschneider J."/>
            <person name="Matny O."/>
            <person name="Nguyen-Phuc H."/>
            <person name="Mago R."/>
            <person name="Raley C."/>
            <person name="Miller M.E."/>
            <person name="Silverstein K.A.T."/>
            <person name="Henningsen E."/>
            <person name="Hirsch C.D."/>
            <person name="Visser B."/>
            <person name="Pretorius Z.A."/>
            <person name="Steffenson B.J."/>
            <person name="Schwessinger B."/>
            <person name="Dodds P.N."/>
            <person name="Figueroa M."/>
        </authorList>
    </citation>
    <scope>NUCLEOTIDE SEQUENCE [LARGE SCALE GENOMIC DNA]</scope>
    <source>
        <strain evidence="2">21-0</strain>
    </source>
</reference>
<dbReference type="EMBL" id="VSWC01000105">
    <property type="protein sequence ID" value="KAA1087257.1"/>
    <property type="molecule type" value="Genomic_DNA"/>
</dbReference>
<organism evidence="2 3">
    <name type="scientific">Puccinia graminis f. sp. tritici</name>
    <dbReference type="NCBI Taxonomy" id="56615"/>
    <lineage>
        <taxon>Eukaryota</taxon>
        <taxon>Fungi</taxon>
        <taxon>Dikarya</taxon>
        <taxon>Basidiomycota</taxon>
        <taxon>Pucciniomycotina</taxon>
        <taxon>Pucciniomycetes</taxon>
        <taxon>Pucciniales</taxon>
        <taxon>Pucciniaceae</taxon>
        <taxon>Puccinia</taxon>
    </lineage>
</organism>
<evidence type="ECO:0000313" key="3">
    <source>
        <dbReference type="Proteomes" id="UP000324748"/>
    </source>
</evidence>
<dbReference type="Proteomes" id="UP000324748">
    <property type="component" value="Unassembled WGS sequence"/>
</dbReference>
<proteinExistence type="predicted"/>